<feature type="transmembrane region" description="Helical" evidence="1">
    <location>
        <begin position="14"/>
        <end position="32"/>
    </location>
</feature>
<evidence type="ECO:0000313" key="3">
    <source>
        <dbReference type="Proteomes" id="UP000093197"/>
    </source>
</evidence>
<dbReference type="EMBL" id="LIDT01000031">
    <property type="protein sequence ID" value="OCR29917.1"/>
    <property type="molecule type" value="Genomic_DNA"/>
</dbReference>
<keyword evidence="1" id="KW-1133">Transmembrane helix</keyword>
<sequence length="403" mass="46217">METIQEIIDTIKQWPATIWWVMGALFIISWFWDTPPRKKRNKDKMTDDKNNNLKSSNMTDKKEFKGNLMKEGIFVWVVFAPDGKAGLYMDGEKHLENGTYAYGNRLSTDVSSFHEICNLDNKSVYLHFPEHGISVRYRIHLRYSRTDDAGIERSEHELETCLPAWIVRGKTGQTGLYLQKWHEEKCFIPDMSGLPGLPDLQPDGIPVRIEMLIRKAYPFFDLVKPASWRSWGISSNPASLKGNFFVNPGEGNLTGEGVVMWTVFTGDGKAALYMDDRWHLENGILAYGERPSHDVPVLHKIFNLEEMLLFRHFPKRGVPQRIRMQLRFPGTGEACKERPDCNRGTYFLPAWVVPEESGRISLYLQEQLSGECDIQDISRLPGAPKLQPNGVPVRVEMLLQQEG</sequence>
<keyword evidence="1" id="KW-0472">Membrane</keyword>
<dbReference type="AlphaFoldDB" id="A0A853PTL0"/>
<proteinExistence type="predicted"/>
<protein>
    <submittedName>
        <fullName evidence="2">Uncharacterized protein</fullName>
    </submittedName>
</protein>
<reference evidence="2 3" key="1">
    <citation type="journal article" date="2016" name="PLoS ONE">
        <title>Genomic Diversity of Enterotoxigenic Strains of Bacteroides fragilis.</title>
        <authorList>
            <person name="Pierce J.V."/>
            <person name="Bernstein H.D."/>
        </authorList>
    </citation>
    <scope>NUCLEOTIDE SEQUENCE [LARGE SCALE GENOMIC DNA]</scope>
    <source>
        <strain evidence="2 3">20793-3</strain>
    </source>
</reference>
<comment type="caution">
    <text evidence="2">The sequence shown here is derived from an EMBL/GenBank/DDBJ whole genome shotgun (WGS) entry which is preliminary data.</text>
</comment>
<name>A0A853PTL0_BACFG</name>
<dbReference type="Proteomes" id="UP000093197">
    <property type="component" value="Unassembled WGS sequence"/>
</dbReference>
<evidence type="ECO:0000313" key="2">
    <source>
        <dbReference type="EMBL" id="OCR29917.1"/>
    </source>
</evidence>
<keyword evidence="1" id="KW-0812">Transmembrane</keyword>
<evidence type="ECO:0000256" key="1">
    <source>
        <dbReference type="SAM" id="Phobius"/>
    </source>
</evidence>
<accession>A0A853PTL0</accession>
<gene>
    <name evidence="2" type="ORF">AC094_29920</name>
</gene>
<dbReference type="RefSeq" id="WP_066403136.1">
    <property type="nucleotide sequence ID" value="NZ_LIDT01000031.1"/>
</dbReference>
<organism evidence="2 3">
    <name type="scientific">Bacteroides fragilis</name>
    <dbReference type="NCBI Taxonomy" id="817"/>
    <lineage>
        <taxon>Bacteria</taxon>
        <taxon>Pseudomonadati</taxon>
        <taxon>Bacteroidota</taxon>
        <taxon>Bacteroidia</taxon>
        <taxon>Bacteroidales</taxon>
        <taxon>Bacteroidaceae</taxon>
        <taxon>Bacteroides</taxon>
    </lineage>
</organism>